<evidence type="ECO:0000256" key="4">
    <source>
        <dbReference type="ARBA" id="ARBA00022989"/>
    </source>
</evidence>
<name>A0A0E1S024_COCIM</name>
<evidence type="ECO:0000256" key="7">
    <source>
        <dbReference type="SAM" id="Phobius"/>
    </source>
</evidence>
<comment type="subcellular location">
    <subcellularLocation>
        <location evidence="1">Endoplasmic reticulum membrane</location>
        <topology evidence="1">Multi-pass membrane protein</topology>
    </subcellularLocation>
</comment>
<feature type="signal peptide" evidence="8">
    <location>
        <begin position="1"/>
        <end position="16"/>
    </location>
</feature>
<dbReference type="KEGG" id="cim:CIMG_01858"/>
<dbReference type="AlphaFoldDB" id="A0A0E1S024"/>
<feature type="transmembrane region" description="Helical" evidence="7">
    <location>
        <begin position="208"/>
        <end position="229"/>
    </location>
</feature>
<evidence type="ECO:0000256" key="8">
    <source>
        <dbReference type="SAM" id="SignalP"/>
    </source>
</evidence>
<proteinExistence type="predicted"/>
<dbReference type="GeneID" id="4566538"/>
<dbReference type="InParanoid" id="A0A0E1S024"/>
<dbReference type="GO" id="GO:0070072">
    <property type="term" value="P:vacuolar proton-transporting V-type ATPase complex assembly"/>
    <property type="evidence" value="ECO:0007669"/>
    <property type="project" value="InterPro"/>
</dbReference>
<evidence type="ECO:0000256" key="5">
    <source>
        <dbReference type="ARBA" id="ARBA00023136"/>
    </source>
</evidence>
<protein>
    <submittedName>
        <fullName evidence="9">Uncharacterized protein</fullName>
    </submittedName>
</protein>
<keyword evidence="2 7" id="KW-0812">Transmembrane</keyword>
<gene>
    <name evidence="9" type="ORF">CIMG_01858</name>
</gene>
<dbReference type="InterPro" id="IPR021013">
    <property type="entry name" value="ATPase_Vma12"/>
</dbReference>
<keyword evidence="8" id="KW-0732">Signal</keyword>
<dbReference type="VEuPathDB" id="FungiDB:CIMG_01858"/>
<dbReference type="RefSeq" id="XP_001248087.1">
    <property type="nucleotide sequence ID" value="XM_001248086.2"/>
</dbReference>
<evidence type="ECO:0000256" key="6">
    <source>
        <dbReference type="SAM" id="MobiDB-lite"/>
    </source>
</evidence>
<accession>A0A0E1S024</accession>
<feature type="chain" id="PRO_5002385712" evidence="8">
    <location>
        <begin position="17"/>
        <end position="303"/>
    </location>
</feature>
<organism evidence="9 10">
    <name type="scientific">Coccidioides immitis (strain RS)</name>
    <name type="common">Valley fever fungus</name>
    <dbReference type="NCBI Taxonomy" id="246410"/>
    <lineage>
        <taxon>Eukaryota</taxon>
        <taxon>Fungi</taxon>
        <taxon>Dikarya</taxon>
        <taxon>Ascomycota</taxon>
        <taxon>Pezizomycotina</taxon>
        <taxon>Eurotiomycetes</taxon>
        <taxon>Eurotiomycetidae</taxon>
        <taxon>Onygenales</taxon>
        <taxon>Onygenaceae</taxon>
        <taxon>Coccidioides</taxon>
    </lineage>
</organism>
<evidence type="ECO:0000256" key="3">
    <source>
        <dbReference type="ARBA" id="ARBA00022824"/>
    </source>
</evidence>
<evidence type="ECO:0000313" key="10">
    <source>
        <dbReference type="Proteomes" id="UP000001261"/>
    </source>
</evidence>
<keyword evidence="10" id="KW-1185">Reference proteome</keyword>
<keyword evidence="4 7" id="KW-1133">Transmembrane helix</keyword>
<reference evidence="10" key="1">
    <citation type="journal article" date="2009" name="Genome Res.">
        <title>Comparative genomic analyses of the human fungal pathogens Coccidioides and their relatives.</title>
        <authorList>
            <person name="Sharpton T.J."/>
            <person name="Stajich J.E."/>
            <person name="Rounsley S.D."/>
            <person name="Gardner M.J."/>
            <person name="Wortman J.R."/>
            <person name="Jordar V.S."/>
            <person name="Maiti R."/>
            <person name="Kodira C.D."/>
            <person name="Neafsey D.E."/>
            <person name="Zeng Q."/>
            <person name="Hung C.-Y."/>
            <person name="McMahan C."/>
            <person name="Muszewska A."/>
            <person name="Grynberg M."/>
            <person name="Mandel M.A."/>
            <person name="Kellner E.M."/>
            <person name="Barker B.M."/>
            <person name="Galgiani J.N."/>
            <person name="Orbach M.J."/>
            <person name="Kirkland T.N."/>
            <person name="Cole G.T."/>
            <person name="Henn M.R."/>
            <person name="Birren B.W."/>
            <person name="Taylor J.W."/>
        </authorList>
    </citation>
    <scope>NUCLEOTIDE SEQUENCE [LARGE SCALE GENOMIC DNA]</scope>
    <source>
        <strain evidence="10">RS</strain>
    </source>
</reference>
<feature type="transmembrane region" description="Helical" evidence="7">
    <location>
        <begin position="152"/>
        <end position="171"/>
    </location>
</feature>
<keyword evidence="3" id="KW-0256">Endoplasmic reticulum</keyword>
<keyword evidence="5 7" id="KW-0472">Membrane</keyword>
<evidence type="ECO:0000256" key="2">
    <source>
        <dbReference type="ARBA" id="ARBA00022692"/>
    </source>
</evidence>
<dbReference type="OrthoDB" id="19981at2759"/>
<feature type="region of interest" description="Disordered" evidence="6">
    <location>
        <begin position="116"/>
        <end position="142"/>
    </location>
</feature>
<reference evidence="10" key="2">
    <citation type="journal article" date="2010" name="Genome Res.">
        <title>Population genomic sequencing of Coccidioides fungi reveals recent hybridization and transposon control.</title>
        <authorList>
            <person name="Neafsey D.E."/>
            <person name="Barker B.M."/>
            <person name="Sharpton T.J."/>
            <person name="Stajich J.E."/>
            <person name="Park D.J."/>
            <person name="Whiston E."/>
            <person name="Hung C.-Y."/>
            <person name="McMahan C."/>
            <person name="White J."/>
            <person name="Sykes S."/>
            <person name="Heiman D."/>
            <person name="Young S."/>
            <person name="Zeng Q."/>
            <person name="Abouelleil A."/>
            <person name="Aftuck L."/>
            <person name="Bessette D."/>
            <person name="Brown A."/>
            <person name="FitzGerald M."/>
            <person name="Lui A."/>
            <person name="Macdonald J.P."/>
            <person name="Priest M."/>
            <person name="Orbach M.J."/>
            <person name="Galgiani J.N."/>
            <person name="Kirkland T.N."/>
            <person name="Cole G.T."/>
            <person name="Birren B.W."/>
            <person name="Henn M.R."/>
            <person name="Taylor J.W."/>
            <person name="Rounsley S.D."/>
        </authorList>
    </citation>
    <scope>GENOME REANNOTATION</scope>
    <source>
        <strain evidence="10">RS</strain>
    </source>
</reference>
<dbReference type="OMA" id="FSVYWAL"/>
<sequence>MVLLIITPAILSALESIPQSIRDELSLPAPALNEAISHSQLITLSHKLSSPDSKGLDSTTRHEPSRAYSLNCLLRGAKLYIPPPPPKPAPTPEYLALKARLEAEAQAKEYHAYLHRPSASQLNRQPSPIFSPSSPTDEHLANTDDDALTPSLVLNILVSILFTGFATYWALTNFRTPQFLSTIFSFSGSNSAYAHNYPGSVYSQPSRVFISLLAAVVVGIAEVGVYAAYLRKVDMAKKKEKRIVEKKTVIGEVGVGSRKKDVDAGPLQDEDREKEEIWGKGVNGGVRRRVRERWKEKQDLEEK</sequence>
<dbReference type="PANTHER" id="PTHR31394:SF1">
    <property type="entry name" value="TRANSMEMBRANE PROTEIN 199"/>
    <property type="match status" value="1"/>
</dbReference>
<dbReference type="PANTHER" id="PTHR31394">
    <property type="entry name" value="TRANSMEMBRANE PROTEIN 199"/>
    <property type="match status" value="1"/>
</dbReference>
<evidence type="ECO:0000256" key="1">
    <source>
        <dbReference type="ARBA" id="ARBA00004477"/>
    </source>
</evidence>
<feature type="compositionally biased region" description="Polar residues" evidence="6">
    <location>
        <begin position="118"/>
        <end position="135"/>
    </location>
</feature>
<dbReference type="Pfam" id="PF11712">
    <property type="entry name" value="Vma12"/>
    <property type="match status" value="1"/>
</dbReference>
<dbReference type="EMBL" id="GG704911">
    <property type="protein sequence ID" value="EAS36504.1"/>
    <property type="molecule type" value="Genomic_DNA"/>
</dbReference>
<dbReference type="GO" id="GO:0005789">
    <property type="term" value="C:endoplasmic reticulum membrane"/>
    <property type="evidence" value="ECO:0007669"/>
    <property type="project" value="UniProtKB-SubCell"/>
</dbReference>
<evidence type="ECO:0000313" key="9">
    <source>
        <dbReference type="EMBL" id="EAS36504.1"/>
    </source>
</evidence>
<dbReference type="Proteomes" id="UP000001261">
    <property type="component" value="Unassembled WGS sequence"/>
</dbReference>